<dbReference type="Proteomes" id="UP000600365">
    <property type="component" value="Unassembled WGS sequence"/>
</dbReference>
<accession>A0A918DAK7</accession>
<dbReference type="EMBL" id="BMMM01000024">
    <property type="protein sequence ID" value="GGN90621.1"/>
    <property type="molecule type" value="Genomic_DNA"/>
</dbReference>
<organism evidence="1 2">
    <name type="scientific">Streptomyces albiflavescens</name>
    <dbReference type="NCBI Taxonomy" id="1623582"/>
    <lineage>
        <taxon>Bacteria</taxon>
        <taxon>Bacillati</taxon>
        <taxon>Actinomycetota</taxon>
        <taxon>Actinomycetes</taxon>
        <taxon>Kitasatosporales</taxon>
        <taxon>Streptomycetaceae</taxon>
        <taxon>Streptomyces</taxon>
    </lineage>
</organism>
<protein>
    <submittedName>
        <fullName evidence="1">Uncharacterized protein</fullName>
    </submittedName>
</protein>
<comment type="caution">
    <text evidence="1">The sequence shown here is derived from an EMBL/GenBank/DDBJ whole genome shotgun (WGS) entry which is preliminary data.</text>
</comment>
<proteinExistence type="predicted"/>
<dbReference type="AlphaFoldDB" id="A0A918DAK7"/>
<name>A0A918DAK7_9ACTN</name>
<reference evidence="1 2" key="1">
    <citation type="journal article" date="2014" name="Int. J. Syst. Evol. Microbiol.">
        <title>Complete genome sequence of Corynebacterium casei LMG S-19264T (=DSM 44701T), isolated from a smear-ripened cheese.</title>
        <authorList>
            <consortium name="US DOE Joint Genome Institute (JGI-PGF)"/>
            <person name="Walter F."/>
            <person name="Albersmeier A."/>
            <person name="Kalinowski J."/>
            <person name="Ruckert C."/>
        </authorList>
    </citation>
    <scope>NUCLEOTIDE SEQUENCE [LARGE SCALE GENOMIC DNA]</scope>
    <source>
        <strain evidence="1 2">CGMCC 4.7111</strain>
    </source>
</reference>
<evidence type="ECO:0000313" key="2">
    <source>
        <dbReference type="Proteomes" id="UP000600365"/>
    </source>
</evidence>
<gene>
    <name evidence="1" type="ORF">GCM10011579_086690</name>
</gene>
<keyword evidence="2" id="KW-1185">Reference proteome</keyword>
<sequence length="123" mass="13767">MSEIGGDLLPQRFDVTVPAHADVVRCHTVRTWDSDSLSLVFDGSPKVVDQLLGQYGHQLADLTWDDDSVLVRDEQWGMGKCFPDGLKGKCLYLKFQTNIGYCAAVAEKLPNRMVRFSFSVDKV</sequence>
<evidence type="ECO:0000313" key="1">
    <source>
        <dbReference type="EMBL" id="GGN90621.1"/>
    </source>
</evidence>